<proteinExistence type="predicted"/>
<dbReference type="Proteomes" id="UP001642409">
    <property type="component" value="Unassembled WGS sequence"/>
</dbReference>
<organism evidence="1">
    <name type="scientific">Hexamita inflata</name>
    <dbReference type="NCBI Taxonomy" id="28002"/>
    <lineage>
        <taxon>Eukaryota</taxon>
        <taxon>Metamonada</taxon>
        <taxon>Diplomonadida</taxon>
        <taxon>Hexamitidae</taxon>
        <taxon>Hexamitinae</taxon>
        <taxon>Hexamita</taxon>
    </lineage>
</organism>
<gene>
    <name evidence="2" type="ORF">HINF_LOCUS20224</name>
    <name evidence="1" type="ORF">HINF_LOCUS63430</name>
</gene>
<name>A0AA86S093_9EUKA</name>
<evidence type="ECO:0000313" key="1">
    <source>
        <dbReference type="EMBL" id="CAI9975785.1"/>
    </source>
</evidence>
<dbReference type="AlphaFoldDB" id="A0AA86S093"/>
<dbReference type="EMBL" id="CAXDID020000054">
    <property type="protein sequence ID" value="CAL6006578.1"/>
    <property type="molecule type" value="Genomic_DNA"/>
</dbReference>
<comment type="caution">
    <text evidence="1">The sequence shown here is derived from an EMBL/GenBank/DDBJ whole genome shotgun (WGS) entry which is preliminary data.</text>
</comment>
<reference evidence="1" key="1">
    <citation type="submission" date="2023-06" db="EMBL/GenBank/DDBJ databases">
        <authorList>
            <person name="Kurt Z."/>
        </authorList>
    </citation>
    <scope>NUCLEOTIDE SEQUENCE</scope>
</reference>
<accession>A0AA86S093</accession>
<keyword evidence="3" id="KW-1185">Reference proteome</keyword>
<reference evidence="2 3" key="2">
    <citation type="submission" date="2024-07" db="EMBL/GenBank/DDBJ databases">
        <authorList>
            <person name="Akdeniz Z."/>
        </authorList>
    </citation>
    <scope>NUCLEOTIDE SEQUENCE [LARGE SCALE GENOMIC DNA]</scope>
</reference>
<protein>
    <submittedName>
        <fullName evidence="2">Hypothetical_protein</fullName>
    </submittedName>
</protein>
<evidence type="ECO:0000313" key="2">
    <source>
        <dbReference type="EMBL" id="CAL6006578.1"/>
    </source>
</evidence>
<evidence type="ECO:0000313" key="3">
    <source>
        <dbReference type="Proteomes" id="UP001642409"/>
    </source>
</evidence>
<sequence>MNNQYLQGGALELYKQRNTRNMVERAIVIGTKLGNKFDNYIHYLEHVWLDNPMIMDFLQQVAFVLASSSASIERVFSFFHRQTSYFLRVYVIHISQQFVEILKSKSCIQNYWTQYKVNQDSKLLAMSIFWWTAHYLGVYGVKWQFYRHFPDTFISWSEIQYFINIQLLEFIQIVEQYRESL</sequence>
<dbReference type="EMBL" id="CATOUU010001170">
    <property type="protein sequence ID" value="CAI9975785.1"/>
    <property type="molecule type" value="Genomic_DNA"/>
</dbReference>